<proteinExistence type="predicted"/>
<dbReference type="EMBL" id="CADIKM010000052">
    <property type="protein sequence ID" value="CAB3803141.1"/>
    <property type="molecule type" value="Genomic_DNA"/>
</dbReference>
<dbReference type="AlphaFoldDB" id="A0A6S7C7Y9"/>
<accession>A0A6S7C7Y9</accession>
<organism evidence="1 2">
    <name type="scientific">Pararobbsia alpina</name>
    <dbReference type="NCBI Taxonomy" id="621374"/>
    <lineage>
        <taxon>Bacteria</taxon>
        <taxon>Pseudomonadati</taxon>
        <taxon>Pseudomonadota</taxon>
        <taxon>Betaproteobacteria</taxon>
        <taxon>Burkholderiales</taxon>
        <taxon>Burkholderiaceae</taxon>
        <taxon>Pararobbsia</taxon>
    </lineage>
</organism>
<evidence type="ECO:0000313" key="1">
    <source>
        <dbReference type="EMBL" id="CAB3803141.1"/>
    </source>
</evidence>
<keyword evidence="2" id="KW-1185">Reference proteome</keyword>
<protein>
    <submittedName>
        <fullName evidence="1">Uncharacterized protein</fullName>
    </submittedName>
</protein>
<reference evidence="1 2" key="1">
    <citation type="submission" date="2020-04" db="EMBL/GenBank/DDBJ databases">
        <authorList>
            <person name="De Canck E."/>
        </authorList>
    </citation>
    <scope>NUCLEOTIDE SEQUENCE [LARGE SCALE GENOMIC DNA]</scope>
    <source>
        <strain evidence="1 2">LMG 28138</strain>
    </source>
</reference>
<sequence length="86" mass="9559">MGTRQRRGEHAKRRAHACPSWHWLEAASIKAVSKDVDHSSFLDKAHTAIRKVSSGTAILQNFLSDVTQPDALVQVFVKLGGTHELR</sequence>
<name>A0A6S7C7Y9_9BURK</name>
<dbReference type="Proteomes" id="UP000494115">
    <property type="component" value="Unassembled WGS sequence"/>
</dbReference>
<gene>
    <name evidence="1" type="ORF">LMG28138_05296</name>
</gene>
<evidence type="ECO:0000313" key="2">
    <source>
        <dbReference type="Proteomes" id="UP000494115"/>
    </source>
</evidence>